<protein>
    <submittedName>
        <fullName evidence="1">Uncharacterized protein</fullName>
    </submittedName>
</protein>
<dbReference type="AlphaFoldDB" id="A0A7V6P979"/>
<reference evidence="1 2" key="1">
    <citation type="journal article" date="2020" name="Biotechnol. Biofuels">
        <title>New insights from the biogas microbiome by comprehensive genome-resolved metagenomics of nearly 1600 species originating from multiple anaerobic digesters.</title>
        <authorList>
            <person name="Campanaro S."/>
            <person name="Treu L."/>
            <person name="Rodriguez-R L.M."/>
            <person name="Kovalovszki A."/>
            <person name="Ziels R.M."/>
            <person name="Maus I."/>
            <person name="Zhu X."/>
            <person name="Kougias P.G."/>
            <person name="Basile A."/>
            <person name="Luo G."/>
            <person name="Schluter A."/>
            <person name="Konstantinidis K.T."/>
            <person name="Angelidaki I."/>
        </authorList>
    </citation>
    <scope>NUCLEOTIDE SEQUENCE [LARGE SCALE GENOMIC DNA]</scope>
    <source>
        <strain evidence="1">AS04akNAM_66</strain>
    </source>
</reference>
<dbReference type="InterPro" id="IPR056908">
    <property type="entry name" value="Gp80-like"/>
</dbReference>
<dbReference type="Proteomes" id="UP000551563">
    <property type="component" value="Unassembled WGS sequence"/>
</dbReference>
<organism evidence="1 2">
    <name type="scientific">Brucella intermedia</name>
    <dbReference type="NCBI Taxonomy" id="94625"/>
    <lineage>
        <taxon>Bacteria</taxon>
        <taxon>Pseudomonadati</taxon>
        <taxon>Pseudomonadota</taxon>
        <taxon>Alphaproteobacteria</taxon>
        <taxon>Hyphomicrobiales</taxon>
        <taxon>Brucellaceae</taxon>
        <taxon>Brucella/Ochrobactrum group</taxon>
        <taxon>Brucella</taxon>
    </lineage>
</organism>
<evidence type="ECO:0000313" key="2">
    <source>
        <dbReference type="Proteomes" id="UP000551563"/>
    </source>
</evidence>
<comment type="caution">
    <text evidence="1">The sequence shown here is derived from an EMBL/GenBank/DDBJ whole genome shotgun (WGS) entry which is preliminary data.</text>
</comment>
<dbReference type="EMBL" id="DUMN01000103">
    <property type="protein sequence ID" value="HHV66618.1"/>
    <property type="molecule type" value="Genomic_DNA"/>
</dbReference>
<name>A0A7V6P979_9HYPH</name>
<accession>A0A7V6P979</accession>
<evidence type="ECO:0000313" key="1">
    <source>
        <dbReference type="EMBL" id="HHV66618.1"/>
    </source>
</evidence>
<sequence>MPATTYTGNKLIDQLVRGVAFDPPARVFLALHTADPGVTGASEMTAAKWPGYARLDAAQGAAVGTGFAAAATKKTKNAKQLLFPTMDGAASVTITHWSLWDALTGGNCLWTGALTYQKTLNPTDEVVVHPNELQLEID</sequence>
<dbReference type="Pfam" id="PF23140">
    <property type="entry name" value="Gp80"/>
    <property type="match status" value="1"/>
</dbReference>
<gene>
    <name evidence="1" type="ORF">GXX48_03085</name>
</gene>
<proteinExistence type="predicted"/>